<protein>
    <submittedName>
        <fullName evidence="1">Uncharacterized protein</fullName>
    </submittedName>
</protein>
<dbReference type="STRING" id="472175.EL18_00503"/>
<name>A0A084U951_9HYPH</name>
<keyword evidence="2" id="KW-1185">Reference proteome</keyword>
<accession>A0A084U951</accession>
<gene>
    <name evidence="1" type="ORF">EL18_00503</name>
</gene>
<reference evidence="1 2" key="1">
    <citation type="submission" date="2014-05" db="EMBL/GenBank/DDBJ databases">
        <title>Draft Genome Sequence of Nitratireductor basaltis Strain UMTGB225, A Marine Bacterium Isolated from Green Barrel Tunicate.</title>
        <authorList>
            <person name="Gan H.Y."/>
        </authorList>
    </citation>
    <scope>NUCLEOTIDE SEQUENCE [LARGE SCALE GENOMIC DNA]</scope>
    <source>
        <strain evidence="1 2">UMTGB225</strain>
    </source>
</reference>
<proteinExistence type="predicted"/>
<dbReference type="Proteomes" id="UP000053675">
    <property type="component" value="Unassembled WGS sequence"/>
</dbReference>
<organism evidence="1 2">
    <name type="scientific">Nitratireductor basaltis</name>
    <dbReference type="NCBI Taxonomy" id="472175"/>
    <lineage>
        <taxon>Bacteria</taxon>
        <taxon>Pseudomonadati</taxon>
        <taxon>Pseudomonadota</taxon>
        <taxon>Alphaproteobacteria</taxon>
        <taxon>Hyphomicrobiales</taxon>
        <taxon>Phyllobacteriaceae</taxon>
        <taxon>Nitratireductor</taxon>
    </lineage>
</organism>
<evidence type="ECO:0000313" key="1">
    <source>
        <dbReference type="EMBL" id="KFB09487.1"/>
    </source>
</evidence>
<dbReference type="AlphaFoldDB" id="A0A084U951"/>
<comment type="caution">
    <text evidence="1">The sequence shown here is derived from an EMBL/GenBank/DDBJ whole genome shotgun (WGS) entry which is preliminary data.</text>
</comment>
<sequence length="83" mass="9298">MKNVTIELDVELHRLTRLKAEPAGKSISEYVASVLEEAAALKQPVTPEGRERLAALQRIFAGPTWDISENGRMPNAEERNARR</sequence>
<dbReference type="PATRIC" id="fig|472175.3.peg.521"/>
<dbReference type="EMBL" id="JMQM01000001">
    <property type="protein sequence ID" value="KFB09487.1"/>
    <property type="molecule type" value="Genomic_DNA"/>
</dbReference>
<evidence type="ECO:0000313" key="2">
    <source>
        <dbReference type="Proteomes" id="UP000053675"/>
    </source>
</evidence>